<gene>
    <name evidence="4" type="ORF">E1261_38940</name>
</gene>
<dbReference type="Pfam" id="PF08797">
    <property type="entry name" value="HIRAN"/>
    <property type="match status" value="1"/>
</dbReference>
<name>A0A4R4P3A8_9ACTN</name>
<keyword evidence="1" id="KW-0479">Metal-binding</keyword>
<evidence type="ECO:0000256" key="1">
    <source>
        <dbReference type="ARBA" id="ARBA00022723"/>
    </source>
</evidence>
<accession>A0A4R4P3A8</accession>
<reference evidence="4 5" key="1">
    <citation type="submission" date="2019-03" db="EMBL/GenBank/DDBJ databases">
        <title>Draft genome sequences of novel Actinobacteria.</title>
        <authorList>
            <person name="Sahin N."/>
            <person name="Ay H."/>
            <person name="Saygin H."/>
        </authorList>
    </citation>
    <scope>NUCLEOTIDE SEQUENCE [LARGE SCALE GENOMIC DNA]</scope>
    <source>
        <strain evidence="4 5">JCM 30547</strain>
    </source>
</reference>
<dbReference type="EMBL" id="SMKA01000309">
    <property type="protein sequence ID" value="TDC16455.1"/>
    <property type="molecule type" value="Genomic_DNA"/>
</dbReference>
<organism evidence="4 5">
    <name type="scientific">Kribbella albertanoniae</name>
    <dbReference type="NCBI Taxonomy" id="1266829"/>
    <lineage>
        <taxon>Bacteria</taxon>
        <taxon>Bacillati</taxon>
        <taxon>Actinomycetota</taxon>
        <taxon>Actinomycetes</taxon>
        <taxon>Propionibacteriales</taxon>
        <taxon>Kribbellaceae</taxon>
        <taxon>Kribbella</taxon>
    </lineage>
</organism>
<evidence type="ECO:0000313" key="5">
    <source>
        <dbReference type="Proteomes" id="UP000295075"/>
    </source>
</evidence>
<dbReference type="GO" id="GO:0016818">
    <property type="term" value="F:hydrolase activity, acting on acid anhydrides, in phosphorus-containing anhydrides"/>
    <property type="evidence" value="ECO:0007669"/>
    <property type="project" value="InterPro"/>
</dbReference>
<evidence type="ECO:0000256" key="2">
    <source>
        <dbReference type="ARBA" id="ARBA00022801"/>
    </source>
</evidence>
<sequence>MWSARRGGITMGWMDRLRGRGGSRGTVAPAGRPPVRMLSGDDDLEVVGESHYQDALWSISGARVGQSVRCTVDAVLVPEPQNTYDPNAIAVVIQGHLVGYLDRQTAGQYVAGLNELMRLHGAHIGLSGVIVGGGHYDDGPGRLGVWLEHRPSDFGVMRPPAGPRGRPVFGETTMRTGFSEAWLTDAEDDSYDLSWYDDLPDGDRRAIAMLQDLLANDPDPIDRHFQFAELESRLYRCRDLYDSALDEFDDVCKRHDAEMDTICQAFMAKWSKVPLLETYRQMAIRQQKKKDWQECLRWAERGIALYGAAPAREDAVEDLQKRRARALQKIVAPVPAKVKSAGAVPVYTEQTVAPAVGIALEILVCGQCEARFERLRVRGRKPKLCPTCRANEV</sequence>
<dbReference type="GO" id="GO:0003676">
    <property type="term" value="F:nucleic acid binding"/>
    <property type="evidence" value="ECO:0007669"/>
    <property type="project" value="InterPro"/>
</dbReference>
<dbReference type="AlphaFoldDB" id="A0A4R4P3A8"/>
<protein>
    <recommendedName>
        <fullName evidence="3">HIRAN domain-containing protein</fullName>
    </recommendedName>
</protein>
<dbReference type="InterPro" id="IPR014905">
    <property type="entry name" value="HIRAN"/>
</dbReference>
<dbReference type="GO" id="GO:0008270">
    <property type="term" value="F:zinc ion binding"/>
    <property type="evidence" value="ECO:0007669"/>
    <property type="project" value="InterPro"/>
</dbReference>
<evidence type="ECO:0000313" key="4">
    <source>
        <dbReference type="EMBL" id="TDC16455.1"/>
    </source>
</evidence>
<comment type="caution">
    <text evidence="4">The sequence shown here is derived from an EMBL/GenBank/DDBJ whole genome shotgun (WGS) entry which is preliminary data.</text>
</comment>
<evidence type="ECO:0000259" key="3">
    <source>
        <dbReference type="Pfam" id="PF08797"/>
    </source>
</evidence>
<dbReference type="Gene3D" id="3.30.70.2330">
    <property type="match status" value="1"/>
</dbReference>
<dbReference type="Proteomes" id="UP000295075">
    <property type="component" value="Unassembled WGS sequence"/>
</dbReference>
<keyword evidence="2" id="KW-0378">Hydrolase</keyword>
<feature type="domain" description="HIRAN" evidence="3">
    <location>
        <begin position="61"/>
        <end position="124"/>
    </location>
</feature>
<keyword evidence="5" id="KW-1185">Reference proteome</keyword>
<proteinExistence type="predicted"/>
<dbReference type="OrthoDB" id="9812156at2"/>